<evidence type="ECO:0000313" key="11">
    <source>
        <dbReference type="Proteomes" id="UP000434475"/>
    </source>
</evidence>
<evidence type="ECO:0000259" key="9">
    <source>
        <dbReference type="Pfam" id="PF12323"/>
    </source>
</evidence>
<feature type="domain" description="Probable transposase IS891/IS1136/IS1341" evidence="7">
    <location>
        <begin position="179"/>
        <end position="294"/>
    </location>
</feature>
<evidence type="ECO:0000256" key="6">
    <source>
        <dbReference type="ARBA" id="ARBA00023172"/>
    </source>
</evidence>
<reference evidence="10 11" key="1">
    <citation type="journal article" date="2019" name="Nat. Med.">
        <title>A library of human gut bacterial isolates paired with longitudinal multiomics data enables mechanistic microbiome research.</title>
        <authorList>
            <person name="Poyet M."/>
            <person name="Groussin M."/>
            <person name="Gibbons S.M."/>
            <person name="Avila-Pacheco J."/>
            <person name="Jiang X."/>
            <person name="Kearney S.M."/>
            <person name="Perrotta A.R."/>
            <person name="Berdy B."/>
            <person name="Zhao S."/>
            <person name="Lieberman T.D."/>
            <person name="Swanson P.K."/>
            <person name="Smith M."/>
            <person name="Roesemann S."/>
            <person name="Alexander J.E."/>
            <person name="Rich S.A."/>
            <person name="Livny J."/>
            <person name="Vlamakis H."/>
            <person name="Clish C."/>
            <person name="Bullock K."/>
            <person name="Deik A."/>
            <person name="Scott J."/>
            <person name="Pierce K.A."/>
            <person name="Xavier R.J."/>
            <person name="Alm E.J."/>
        </authorList>
    </citation>
    <scope>NUCLEOTIDE SEQUENCE [LARGE SCALE GENOMIC DNA]</scope>
    <source>
        <strain evidence="10 11">BIOML-A2</strain>
    </source>
</reference>
<dbReference type="Proteomes" id="UP000434475">
    <property type="component" value="Unassembled WGS sequence"/>
</dbReference>
<dbReference type="GO" id="GO:0003677">
    <property type="term" value="F:DNA binding"/>
    <property type="evidence" value="ECO:0007669"/>
    <property type="project" value="UniProtKB-KW"/>
</dbReference>
<gene>
    <name evidence="10" type="ORF">GKE97_13510</name>
</gene>
<dbReference type="AlphaFoldDB" id="A0A6I2R3S1"/>
<evidence type="ECO:0000256" key="3">
    <source>
        <dbReference type="ARBA" id="ARBA00022723"/>
    </source>
</evidence>
<evidence type="ECO:0000259" key="7">
    <source>
        <dbReference type="Pfam" id="PF01385"/>
    </source>
</evidence>
<feature type="domain" description="Transposase putative helix-turn-helix" evidence="9">
    <location>
        <begin position="1"/>
        <end position="46"/>
    </location>
</feature>
<name>A0A6I2R3S1_FLAPL</name>
<evidence type="ECO:0000313" key="10">
    <source>
        <dbReference type="EMBL" id="MSB20529.1"/>
    </source>
</evidence>
<dbReference type="RefSeq" id="WP_108981658.1">
    <property type="nucleotide sequence ID" value="NZ_JAQLWY010000015.1"/>
</dbReference>
<evidence type="ECO:0000256" key="5">
    <source>
        <dbReference type="ARBA" id="ARBA00023125"/>
    </source>
</evidence>
<evidence type="ECO:0000256" key="2">
    <source>
        <dbReference type="ARBA" id="ARBA00022578"/>
    </source>
</evidence>
<evidence type="ECO:0000256" key="4">
    <source>
        <dbReference type="ARBA" id="ARBA00022833"/>
    </source>
</evidence>
<dbReference type="Pfam" id="PF01385">
    <property type="entry name" value="OrfB_IS605"/>
    <property type="match status" value="1"/>
</dbReference>
<dbReference type="NCBIfam" id="NF040570">
    <property type="entry name" value="guided_TnpB"/>
    <property type="match status" value="1"/>
</dbReference>
<comment type="caution">
    <text evidence="10">The sequence shown here is derived from an EMBL/GenBank/DDBJ whole genome shotgun (WGS) entry which is preliminary data.</text>
</comment>
<dbReference type="InterPro" id="IPR010095">
    <property type="entry name" value="Cas12f1-like_TNB"/>
</dbReference>
<feature type="domain" description="Cas12f1-like TNB" evidence="8">
    <location>
        <begin position="306"/>
        <end position="373"/>
    </location>
</feature>
<evidence type="ECO:0000259" key="8">
    <source>
        <dbReference type="Pfam" id="PF07282"/>
    </source>
</evidence>
<accession>A0A6I2R3S1</accession>
<protein>
    <submittedName>
        <fullName evidence="10">IS200/IS605 family element transposase accessory protein TnpB</fullName>
    </submittedName>
</protein>
<dbReference type="InterPro" id="IPR021027">
    <property type="entry name" value="Transposase_put_HTH"/>
</dbReference>
<evidence type="ECO:0000256" key="1">
    <source>
        <dbReference type="ARBA" id="ARBA00008761"/>
    </source>
</evidence>
<keyword evidence="4" id="KW-0862">Zinc</keyword>
<sequence>MPTVNRAIKYRIHPSEEQMTQLLQTFGCVRKVFNAAIELQEGLYAAKMGSMSKMDLNNHVNRVMKEDAPYLKEVDKFALTNAVYHVAAGYKNFFEGRAKHPRFKSRKDSKQSYTTNWTNGNIKVIPPEKKGTVRGKVKLPKLGLVDAVIHRVPPEDWVIKSATVSMNNSGQYFVSVLFAYEQEPTPYIPMPNKGRAIGLDYSSPDFYVDSDGNDAGVPHFYRTMEAKLAREQRRLSKMTKGSNNYAKQKIKVDKLHRKIANQRKDFCHKLSRKIANSYDAVCVEDIDLRAMSRSLNLGKSTMDNGFGMFRVFLQYKLERQGKYFVVVDRWFPSSKTCNHCGYINRELQLSDRVWVCPHCGEVILRDPNAAENILEKGLGMLYDLLVPLPIA</sequence>
<keyword evidence="3" id="KW-0479">Metal-binding</keyword>
<keyword evidence="6" id="KW-0233">DNA recombination</keyword>
<comment type="similarity">
    <text evidence="1">In the C-terminal section; belongs to the transposase 35 family.</text>
</comment>
<keyword evidence="5" id="KW-0238">DNA-binding</keyword>
<dbReference type="GO" id="GO:0046872">
    <property type="term" value="F:metal ion binding"/>
    <property type="evidence" value="ECO:0007669"/>
    <property type="project" value="UniProtKB-KW"/>
</dbReference>
<dbReference type="Pfam" id="PF12323">
    <property type="entry name" value="HTH_OrfB_IS605"/>
    <property type="match status" value="1"/>
</dbReference>
<dbReference type="Pfam" id="PF07282">
    <property type="entry name" value="Cas12f1-like_TNB"/>
    <property type="match status" value="1"/>
</dbReference>
<keyword evidence="2" id="KW-0815">Transposition</keyword>
<dbReference type="InterPro" id="IPR001959">
    <property type="entry name" value="Transposase"/>
</dbReference>
<dbReference type="GO" id="GO:0032196">
    <property type="term" value="P:transposition"/>
    <property type="evidence" value="ECO:0007669"/>
    <property type="project" value="UniProtKB-KW"/>
</dbReference>
<dbReference type="EMBL" id="WKPR01000013">
    <property type="protein sequence ID" value="MSB20529.1"/>
    <property type="molecule type" value="Genomic_DNA"/>
</dbReference>
<proteinExistence type="inferred from homology"/>
<dbReference type="GO" id="GO:0006310">
    <property type="term" value="P:DNA recombination"/>
    <property type="evidence" value="ECO:0007669"/>
    <property type="project" value="UniProtKB-KW"/>
</dbReference>
<organism evidence="10 11">
    <name type="scientific">Flavonifractor plautii</name>
    <name type="common">Fusobacterium plautii</name>
    <dbReference type="NCBI Taxonomy" id="292800"/>
    <lineage>
        <taxon>Bacteria</taxon>
        <taxon>Bacillati</taxon>
        <taxon>Bacillota</taxon>
        <taxon>Clostridia</taxon>
        <taxon>Eubacteriales</taxon>
        <taxon>Oscillospiraceae</taxon>
        <taxon>Flavonifractor</taxon>
    </lineage>
</organism>